<feature type="region of interest" description="Disordered" evidence="1">
    <location>
        <begin position="1"/>
        <end position="44"/>
    </location>
</feature>
<proteinExistence type="predicted"/>
<feature type="compositionally biased region" description="Pro residues" evidence="1">
    <location>
        <begin position="319"/>
        <end position="328"/>
    </location>
</feature>
<evidence type="ECO:0000313" key="3">
    <source>
        <dbReference type="Proteomes" id="UP000664521"/>
    </source>
</evidence>
<name>A0A8H3FMG0_9LECA</name>
<dbReference type="OrthoDB" id="63113at2759"/>
<dbReference type="Proteomes" id="UP000664521">
    <property type="component" value="Unassembled WGS sequence"/>
</dbReference>
<organism evidence="2 3">
    <name type="scientific">Heterodermia speciosa</name>
    <dbReference type="NCBI Taxonomy" id="116794"/>
    <lineage>
        <taxon>Eukaryota</taxon>
        <taxon>Fungi</taxon>
        <taxon>Dikarya</taxon>
        <taxon>Ascomycota</taxon>
        <taxon>Pezizomycotina</taxon>
        <taxon>Lecanoromycetes</taxon>
        <taxon>OSLEUM clade</taxon>
        <taxon>Lecanoromycetidae</taxon>
        <taxon>Caliciales</taxon>
        <taxon>Physciaceae</taxon>
        <taxon>Heterodermia</taxon>
    </lineage>
</organism>
<dbReference type="AlphaFoldDB" id="A0A8H3FMG0"/>
<evidence type="ECO:0000256" key="1">
    <source>
        <dbReference type="SAM" id="MobiDB-lite"/>
    </source>
</evidence>
<reference evidence="2" key="1">
    <citation type="submission" date="2021-03" db="EMBL/GenBank/DDBJ databases">
        <authorList>
            <person name="Tagirdzhanova G."/>
        </authorList>
    </citation>
    <scope>NUCLEOTIDE SEQUENCE</scope>
</reference>
<accession>A0A8H3FMG0</accession>
<sequence length="430" mass="48321">MPSWGRPSGARQAKKRKNRGVNTRQREQEMRFEEIDSDSDDEQGVVLDGSFAGDELQFTGADLGAYMRNRQTKKYRYDSETSDEDEDLNVTEKSGGMMQLALRDKEELLVQKALERIRRAQALGKTNVKLSQPELDALERKRRKDDQTKRKPSGTNLRPNDKRRASGTSSPALREQKSGNQKRISSLPRHDPANIPSADYTANASSGLPLPSHSGPSYAPFGYYPSANPLPQVIGSESNSRHSSRQQRITSNVPQHMKVRDKHKRNSSGLASARNSPSQDVSDASRRLPDDPGWSPRSRSASSNHPYVVDPYQYQQYSPPLPQMPPQYTPNRRVVSSPPDVPYPDIHNFNTRRAVLPTQQPHATSSEPSLLRMEHSNQQKSDVTDSDENSGNSEDYGVQVNVIPYPYGPGGYDVRVDSESPISRQRREQR</sequence>
<evidence type="ECO:0000313" key="2">
    <source>
        <dbReference type="EMBL" id="CAF9924538.1"/>
    </source>
</evidence>
<gene>
    <name evidence="2" type="ORF">HETSPECPRED_005588</name>
</gene>
<feature type="compositionally biased region" description="Low complexity" evidence="1">
    <location>
        <begin position="306"/>
        <end position="318"/>
    </location>
</feature>
<feature type="compositionally biased region" description="Polar residues" evidence="1">
    <location>
        <begin position="357"/>
        <end position="368"/>
    </location>
</feature>
<feature type="compositionally biased region" description="Low complexity" evidence="1">
    <location>
        <begin position="205"/>
        <end position="217"/>
    </location>
</feature>
<comment type="caution">
    <text evidence="2">The sequence shown here is derived from an EMBL/GenBank/DDBJ whole genome shotgun (WGS) entry which is preliminary data.</text>
</comment>
<feature type="region of interest" description="Disordered" evidence="1">
    <location>
        <begin position="120"/>
        <end position="430"/>
    </location>
</feature>
<feature type="compositionally biased region" description="Basic and acidic residues" evidence="1">
    <location>
        <begin position="24"/>
        <end position="34"/>
    </location>
</feature>
<feature type="compositionally biased region" description="Basic residues" evidence="1">
    <location>
        <begin position="257"/>
        <end position="266"/>
    </location>
</feature>
<feature type="compositionally biased region" description="Low complexity" evidence="1">
    <location>
        <begin position="329"/>
        <end position="338"/>
    </location>
</feature>
<protein>
    <submittedName>
        <fullName evidence="2">Uncharacterized protein</fullName>
    </submittedName>
</protein>
<keyword evidence="3" id="KW-1185">Reference proteome</keyword>
<dbReference type="EMBL" id="CAJPDS010000036">
    <property type="protein sequence ID" value="CAF9924538.1"/>
    <property type="molecule type" value="Genomic_DNA"/>
</dbReference>
<feature type="compositionally biased region" description="Polar residues" evidence="1">
    <location>
        <begin position="267"/>
        <end position="282"/>
    </location>
</feature>